<evidence type="ECO:0000313" key="2">
    <source>
        <dbReference type="EMBL" id="SFE31938.1"/>
    </source>
</evidence>
<dbReference type="STRING" id="935223.SAMN04488131_101369"/>
<dbReference type="RefSeq" id="WP_091202994.1">
    <property type="nucleotide sequence ID" value="NZ_FONQ01000001.1"/>
</dbReference>
<name>A0A1I1ZKP7_9FLAO</name>
<evidence type="ECO:0000256" key="1">
    <source>
        <dbReference type="SAM" id="MobiDB-lite"/>
    </source>
</evidence>
<feature type="region of interest" description="Disordered" evidence="1">
    <location>
        <begin position="237"/>
        <end position="256"/>
    </location>
</feature>
<dbReference type="Proteomes" id="UP000198596">
    <property type="component" value="Unassembled WGS sequence"/>
</dbReference>
<keyword evidence="3" id="KW-1185">Reference proteome</keyword>
<dbReference type="NCBIfam" id="TIGR01200">
    <property type="entry name" value="GLPGLI"/>
    <property type="match status" value="1"/>
</dbReference>
<sequence length="256" mass="29608">MKYFQFYFLMVFCNCLYAQKSVKITYEQKIFYSDAFFSQVPSVDSEEFRGALRKPKYFELINNGDYSLFKSVNLKEEIIASNEVNTATSINTGTFIKPYKIWILKDFTKQSIVASSEVEGKEYYTEKPFSIEELKYDKKVKVIDGYSCLSAYSVSATNDTTQYWYTQEIPVIDGPFFMSTIPGLILSVESKKKQVYATKIEFFDKKLEFETINKKISFVTEVDLAKLKQEALKPKSYTDQFGGKHETSSTTIKSEN</sequence>
<dbReference type="AlphaFoldDB" id="A0A1I1ZKP7"/>
<dbReference type="Pfam" id="PF22252">
    <property type="entry name" value="PNGase_F-II_N"/>
    <property type="match status" value="1"/>
</dbReference>
<dbReference type="InterPro" id="IPR005901">
    <property type="entry name" value="GLPGLI"/>
</dbReference>
<proteinExistence type="predicted"/>
<organism evidence="2 3">
    <name type="scientific">Flavobacterium xueshanense</name>
    <dbReference type="NCBI Taxonomy" id="935223"/>
    <lineage>
        <taxon>Bacteria</taxon>
        <taxon>Pseudomonadati</taxon>
        <taxon>Bacteroidota</taxon>
        <taxon>Flavobacteriia</taxon>
        <taxon>Flavobacteriales</taxon>
        <taxon>Flavobacteriaceae</taxon>
        <taxon>Flavobacterium</taxon>
    </lineage>
</organism>
<accession>A0A1I1ZKP7</accession>
<reference evidence="3" key="1">
    <citation type="submission" date="2016-10" db="EMBL/GenBank/DDBJ databases">
        <authorList>
            <person name="Varghese N."/>
            <person name="Submissions S."/>
        </authorList>
    </citation>
    <scope>NUCLEOTIDE SEQUENCE [LARGE SCALE GENOMIC DNA]</scope>
    <source>
        <strain evidence="3">CGMCC 1.9227</strain>
    </source>
</reference>
<dbReference type="OrthoDB" id="1256136at2"/>
<evidence type="ECO:0000313" key="3">
    <source>
        <dbReference type="Proteomes" id="UP000198596"/>
    </source>
</evidence>
<protein>
    <submittedName>
        <fullName evidence="2">GLPGLI family protein</fullName>
    </submittedName>
</protein>
<gene>
    <name evidence="2" type="ORF">SAMN04488131_101369</name>
</gene>
<dbReference type="EMBL" id="FONQ01000001">
    <property type="protein sequence ID" value="SFE31938.1"/>
    <property type="molecule type" value="Genomic_DNA"/>
</dbReference>